<proteinExistence type="predicted"/>
<evidence type="ECO:0000313" key="3">
    <source>
        <dbReference type="Proteomes" id="UP001152622"/>
    </source>
</evidence>
<gene>
    <name evidence="2" type="ORF">SKAU_G00338090</name>
</gene>
<protein>
    <submittedName>
        <fullName evidence="2">Uncharacterized protein</fullName>
    </submittedName>
</protein>
<organism evidence="2 3">
    <name type="scientific">Synaphobranchus kaupii</name>
    <name type="common">Kaup's arrowtooth eel</name>
    <dbReference type="NCBI Taxonomy" id="118154"/>
    <lineage>
        <taxon>Eukaryota</taxon>
        <taxon>Metazoa</taxon>
        <taxon>Chordata</taxon>
        <taxon>Craniata</taxon>
        <taxon>Vertebrata</taxon>
        <taxon>Euteleostomi</taxon>
        <taxon>Actinopterygii</taxon>
        <taxon>Neopterygii</taxon>
        <taxon>Teleostei</taxon>
        <taxon>Anguilliformes</taxon>
        <taxon>Synaphobranchidae</taxon>
        <taxon>Synaphobranchus</taxon>
    </lineage>
</organism>
<reference evidence="2" key="1">
    <citation type="journal article" date="2023" name="Science">
        <title>Genome structures resolve the early diversification of teleost fishes.</title>
        <authorList>
            <person name="Parey E."/>
            <person name="Louis A."/>
            <person name="Montfort J."/>
            <person name="Bouchez O."/>
            <person name="Roques C."/>
            <person name="Iampietro C."/>
            <person name="Lluch J."/>
            <person name="Castinel A."/>
            <person name="Donnadieu C."/>
            <person name="Desvignes T."/>
            <person name="Floi Bucao C."/>
            <person name="Jouanno E."/>
            <person name="Wen M."/>
            <person name="Mejri S."/>
            <person name="Dirks R."/>
            <person name="Jansen H."/>
            <person name="Henkel C."/>
            <person name="Chen W.J."/>
            <person name="Zahm M."/>
            <person name="Cabau C."/>
            <person name="Klopp C."/>
            <person name="Thompson A.W."/>
            <person name="Robinson-Rechavi M."/>
            <person name="Braasch I."/>
            <person name="Lecointre G."/>
            <person name="Bobe J."/>
            <person name="Postlethwait J.H."/>
            <person name="Berthelot C."/>
            <person name="Roest Crollius H."/>
            <person name="Guiguen Y."/>
        </authorList>
    </citation>
    <scope>NUCLEOTIDE SEQUENCE</scope>
    <source>
        <strain evidence="2">WJC10195</strain>
    </source>
</reference>
<accession>A0A9Q1IGZ3</accession>
<sequence length="97" mass="10053">MCRPTAAKGRGTKLRSLGKARGAGSCKGSGATGSQGAAPIISLLLRTPFPWCPAAPLPPGATPSLIERSRLQGTDKSQTERQVMGLFCEGEAVCQRV</sequence>
<dbReference type="EMBL" id="JAINUF010000015">
    <property type="protein sequence ID" value="KAJ8341518.1"/>
    <property type="molecule type" value="Genomic_DNA"/>
</dbReference>
<keyword evidence="3" id="KW-1185">Reference proteome</keyword>
<name>A0A9Q1IGZ3_SYNKA</name>
<dbReference type="AlphaFoldDB" id="A0A9Q1IGZ3"/>
<evidence type="ECO:0000313" key="2">
    <source>
        <dbReference type="EMBL" id="KAJ8341518.1"/>
    </source>
</evidence>
<evidence type="ECO:0000256" key="1">
    <source>
        <dbReference type="SAM" id="MobiDB-lite"/>
    </source>
</evidence>
<feature type="region of interest" description="Disordered" evidence="1">
    <location>
        <begin position="1"/>
        <end position="35"/>
    </location>
</feature>
<dbReference type="Proteomes" id="UP001152622">
    <property type="component" value="Chromosome 15"/>
</dbReference>
<comment type="caution">
    <text evidence="2">The sequence shown here is derived from an EMBL/GenBank/DDBJ whole genome shotgun (WGS) entry which is preliminary data.</text>
</comment>